<dbReference type="NCBIfam" id="TIGR02456">
    <property type="entry name" value="treS_nterm"/>
    <property type="match status" value="1"/>
</dbReference>
<name>A0ABU7KRV1_9ACTN</name>
<dbReference type="GO" id="GO:0047471">
    <property type="term" value="F:maltose alpha-D-glucosyltransferase activity"/>
    <property type="evidence" value="ECO:0007669"/>
    <property type="project" value="UniProtKB-EC"/>
</dbReference>
<dbReference type="InterPro" id="IPR013780">
    <property type="entry name" value="Glyco_hydro_b"/>
</dbReference>
<dbReference type="Gene3D" id="3.20.20.80">
    <property type="entry name" value="Glycosidases"/>
    <property type="match status" value="1"/>
</dbReference>
<dbReference type="InterPro" id="IPR012810">
    <property type="entry name" value="TreS/a-amylase_N"/>
</dbReference>
<reference evidence="10 11" key="1">
    <citation type="submission" date="2023-07" db="EMBL/GenBank/DDBJ databases">
        <authorList>
            <person name="Girao M."/>
            <person name="Carvalho M.F."/>
        </authorList>
    </citation>
    <scope>NUCLEOTIDE SEQUENCE [LARGE SCALE GENOMIC DNA]</scope>
    <source>
        <strain evidence="10 11">66/93</strain>
    </source>
</reference>
<organism evidence="10 11">
    <name type="scientific">Nocardiopsis tropica</name>
    <dbReference type="NCBI Taxonomy" id="109330"/>
    <lineage>
        <taxon>Bacteria</taxon>
        <taxon>Bacillati</taxon>
        <taxon>Actinomycetota</taxon>
        <taxon>Actinomycetes</taxon>
        <taxon>Streptosporangiales</taxon>
        <taxon>Nocardiopsidaceae</taxon>
        <taxon>Nocardiopsis</taxon>
    </lineage>
</organism>
<dbReference type="Proteomes" id="UP001348641">
    <property type="component" value="Unassembled WGS sequence"/>
</dbReference>
<dbReference type="Gene3D" id="3.90.400.10">
    <property type="entry name" value="Oligo-1,6-glucosidase, Domain 2"/>
    <property type="match status" value="1"/>
</dbReference>
<comment type="similarity">
    <text evidence="2">Belongs to the glycosyl hydrolase 13 family. TreS subfamily.</text>
</comment>
<dbReference type="SMART" id="SM00642">
    <property type="entry name" value="Aamy"/>
    <property type="match status" value="1"/>
</dbReference>
<comment type="catalytic activity">
    <reaction evidence="1">
        <text>D-maltose = alpha,alpha-trehalose</text>
        <dbReference type="Rhea" id="RHEA:15145"/>
        <dbReference type="ChEBI" id="CHEBI:16551"/>
        <dbReference type="ChEBI" id="CHEBI:17306"/>
        <dbReference type="EC" id="5.4.99.16"/>
    </reaction>
</comment>
<evidence type="ECO:0000256" key="2">
    <source>
        <dbReference type="ARBA" id="ARBA00005496"/>
    </source>
</evidence>
<sequence length="680" mass="76199">MSKDEHGPGGRVHAEHGPLAPATGAATGPLMSSGGTGDPYWYKHAVFYEVLARGFFDSNGDGTGDLAGLVQKLDYLQWLGIDCLWLLPMYESPLRDGGYDISDYFKILPEFGRTADFVELLDEAHRRGIRVITDLVMNHTSDQHPWFKASREDPDGPYGDFYVWSDTDDRYDGARVIFVDTETSNWSYDEVRGQYYWHRFFSHQPDLNFENPAVQEAILEVLRYWLDLGIDGFRLDAVPYLYEREGTNCENLKETHEFLKRVRAEVDRLYPDRVLLSEANQWPSEVVDYFGDFGSGGDECHMNFHFPLMPRMFMAVRQEQRFPISEILAQTPPIPQNCQWAIFLRNHDELTLEMVTDEERDYMYAEYAREPRMRANVGIRRRLAPLLDNDRNQIELFTALLLSLPGSPVLYYGDEIGMGDNIWLGDRDAVRTPMQWSSDRNAGFSKSDPARLYLPLIMDPVYGYQALNVEAQRDNPGSLLHWTRRMIQIRKRHPVFGTGEFTELNATNPGVLAFIREHGDDRMLCVNNLSRFPQPVELDLSRYAGVSPVECVGGVRFPEIGELPYLLTLPGHGFYWFQLPADHEPAGTDGERDGLPSYGLPAAGVSVRTAFDAAGHPADPPGAERRTTATTTSSAPAGTVPALRDGAPGAPARSAAEPAAPGPVPEPTDRGGGGKGNGPL</sequence>
<evidence type="ECO:0000256" key="8">
    <source>
        <dbReference type="SAM" id="MobiDB-lite"/>
    </source>
</evidence>
<keyword evidence="5" id="KW-0106">Calcium</keyword>
<protein>
    <recommendedName>
        <fullName evidence="3">maltose alpha-D-glucosyltransferase</fullName>
        <ecNumber evidence="3">5.4.99.16</ecNumber>
    </recommendedName>
    <alternativeName>
        <fullName evidence="7">Maltose alpha-D-glucosyltransferase</fullName>
    </alternativeName>
</protein>
<feature type="domain" description="Glycosyl hydrolase family 13 catalytic" evidence="9">
    <location>
        <begin position="49"/>
        <end position="451"/>
    </location>
</feature>
<dbReference type="PANTHER" id="PTHR10357:SF219">
    <property type="entry name" value="MALTOSE ALPHA-D-GLUCOSYLTRANSFERASE"/>
    <property type="match status" value="1"/>
</dbReference>
<comment type="caution">
    <text evidence="10">The sequence shown here is derived from an EMBL/GenBank/DDBJ whole genome shotgun (WGS) entry which is preliminary data.</text>
</comment>
<dbReference type="PANTHER" id="PTHR10357">
    <property type="entry name" value="ALPHA-AMYLASE FAMILY MEMBER"/>
    <property type="match status" value="1"/>
</dbReference>
<dbReference type="InterPro" id="IPR045857">
    <property type="entry name" value="O16G_dom_2"/>
</dbReference>
<feature type="compositionally biased region" description="Gly residues" evidence="8">
    <location>
        <begin position="670"/>
        <end position="680"/>
    </location>
</feature>
<evidence type="ECO:0000256" key="6">
    <source>
        <dbReference type="ARBA" id="ARBA00023235"/>
    </source>
</evidence>
<feature type="compositionally biased region" description="Low complexity" evidence="8">
    <location>
        <begin position="628"/>
        <end position="659"/>
    </location>
</feature>
<dbReference type="RefSeq" id="WP_330158501.1">
    <property type="nucleotide sequence ID" value="NZ_BAAAJA010000037.1"/>
</dbReference>
<evidence type="ECO:0000313" key="11">
    <source>
        <dbReference type="Proteomes" id="UP001348641"/>
    </source>
</evidence>
<dbReference type="EC" id="5.4.99.16" evidence="3"/>
<evidence type="ECO:0000256" key="7">
    <source>
        <dbReference type="ARBA" id="ARBA00031378"/>
    </source>
</evidence>
<dbReference type="SUPFAM" id="SSF51011">
    <property type="entry name" value="Glycosyl hydrolase domain"/>
    <property type="match status" value="1"/>
</dbReference>
<evidence type="ECO:0000256" key="3">
    <source>
        <dbReference type="ARBA" id="ARBA00012619"/>
    </source>
</evidence>
<dbReference type="InterPro" id="IPR017853">
    <property type="entry name" value="GH"/>
</dbReference>
<dbReference type="InterPro" id="IPR006047">
    <property type="entry name" value="GH13_cat_dom"/>
</dbReference>
<feature type="region of interest" description="Disordered" evidence="8">
    <location>
        <begin position="1"/>
        <end position="28"/>
    </location>
</feature>
<dbReference type="Gene3D" id="2.60.40.1180">
    <property type="entry name" value="Golgi alpha-mannosidase II"/>
    <property type="match status" value="1"/>
</dbReference>
<dbReference type="CDD" id="cd11334">
    <property type="entry name" value="AmyAc_TreS"/>
    <property type="match status" value="1"/>
</dbReference>
<feature type="compositionally biased region" description="Low complexity" evidence="8">
    <location>
        <begin position="17"/>
        <end position="28"/>
    </location>
</feature>
<proteinExistence type="inferred from homology"/>
<gene>
    <name evidence="10" type="primary">treS</name>
    <name evidence="10" type="ORF">Q8A49_12725</name>
</gene>
<dbReference type="Pfam" id="PF00128">
    <property type="entry name" value="Alpha-amylase"/>
    <property type="match status" value="2"/>
</dbReference>
<dbReference type="InterPro" id="IPR032091">
    <property type="entry name" value="Malt_amylase-like_C"/>
</dbReference>
<keyword evidence="4" id="KW-0479">Metal-binding</keyword>
<keyword evidence="6 10" id="KW-0413">Isomerase</keyword>
<dbReference type="Pfam" id="PF16657">
    <property type="entry name" value="Malt_amylase_C"/>
    <property type="match status" value="1"/>
</dbReference>
<dbReference type="SUPFAM" id="SSF51445">
    <property type="entry name" value="(Trans)glycosidases"/>
    <property type="match status" value="1"/>
</dbReference>
<evidence type="ECO:0000256" key="1">
    <source>
        <dbReference type="ARBA" id="ARBA00001595"/>
    </source>
</evidence>
<evidence type="ECO:0000313" key="10">
    <source>
        <dbReference type="EMBL" id="MEE2051357.1"/>
    </source>
</evidence>
<feature type="region of interest" description="Disordered" evidence="8">
    <location>
        <begin position="612"/>
        <end position="680"/>
    </location>
</feature>
<dbReference type="EMBL" id="JAUUCC010000028">
    <property type="protein sequence ID" value="MEE2051357.1"/>
    <property type="molecule type" value="Genomic_DNA"/>
</dbReference>
<evidence type="ECO:0000259" key="9">
    <source>
        <dbReference type="SMART" id="SM00642"/>
    </source>
</evidence>
<accession>A0ABU7KRV1</accession>
<evidence type="ECO:0000256" key="4">
    <source>
        <dbReference type="ARBA" id="ARBA00022723"/>
    </source>
</evidence>
<evidence type="ECO:0000256" key="5">
    <source>
        <dbReference type="ARBA" id="ARBA00022837"/>
    </source>
</evidence>
<feature type="compositionally biased region" description="Basic and acidic residues" evidence="8">
    <location>
        <begin position="1"/>
        <end position="16"/>
    </location>
</feature>